<evidence type="ECO:0000313" key="1">
    <source>
        <dbReference type="EMBL" id="MBC3469158.1"/>
    </source>
</evidence>
<evidence type="ECO:0000313" key="2">
    <source>
        <dbReference type="EMBL" id="MBV4540074.1"/>
    </source>
</evidence>
<keyword evidence="3" id="KW-1185">Reference proteome</keyword>
<name>A0A923GEB1_9PSED</name>
<accession>A0A923GEB1</accession>
<gene>
    <name evidence="2" type="ORF">HU738_003340</name>
    <name evidence="1" type="ORF">HU738_01175</name>
</gene>
<protein>
    <submittedName>
        <fullName evidence="1">Uncharacterized protein</fullName>
    </submittedName>
</protein>
<sequence>MLNPKKDTFDEYRENHRQQRIEFIRKALIVLSNAKYSNVTRLAKDVAKLVTEFELKAFFAQAESEREELCKPVSHVTLLRNTSYRKLLEDFLGAEAAVEAISGSIITDIEALRIRNASLESQNLLLKEKIRGIDLVALPAQGKIDQVVEDEFETLRHALVTFLKMIDGMVEQAADIYKTVLEGEESDNFPEPGFYGPWAKISTLDELRELDRIRKRFG</sequence>
<reference evidence="1 3" key="1">
    <citation type="journal article" date="2020" name="Microorganisms">
        <title>Reliable Identification of Environmental Pseudomonas Isolates Using the rpoD Gene.</title>
        <authorList>
            <consortium name="The Broad Institute Genome Sequencing Platform"/>
            <person name="Girard L."/>
            <person name="Lood C."/>
            <person name="Rokni-Zadeh H."/>
            <person name="van Noort V."/>
            <person name="Lavigne R."/>
            <person name="De Mot R."/>
        </authorList>
    </citation>
    <scope>NUCLEOTIDE SEQUENCE</scope>
    <source>
        <strain evidence="1 3">RW4S2</strain>
    </source>
</reference>
<reference evidence="1" key="2">
    <citation type="submission" date="2020-07" db="EMBL/GenBank/DDBJ databases">
        <authorList>
            <person name="Lood C."/>
            <person name="Girard L."/>
        </authorList>
    </citation>
    <scope>NUCLEOTIDE SEQUENCE</scope>
    <source>
        <strain evidence="1">RW4S2</strain>
    </source>
</reference>
<reference evidence="2" key="3">
    <citation type="submission" date="2021-06" db="EMBL/GenBank/DDBJ databases">
        <title>Updating the genus Pseudomonas: Description of 43 new species and partition of the Pseudomonas putida group.</title>
        <authorList>
            <person name="Girard L."/>
            <person name="Lood C."/>
            <person name="Vandamme P."/>
            <person name="Rokni-Zadeh H."/>
            <person name="Van Noort V."/>
            <person name="Hofte M."/>
            <person name="Lavigne R."/>
            <person name="De Mot R."/>
        </authorList>
    </citation>
    <scope>NUCLEOTIDE SEQUENCE</scope>
    <source>
        <strain evidence="2">RW4S2</strain>
    </source>
</reference>
<comment type="caution">
    <text evidence="1">The sequence shown here is derived from an EMBL/GenBank/DDBJ whole genome shotgun (WGS) entry which is preliminary data.</text>
</comment>
<evidence type="ECO:0000313" key="3">
    <source>
        <dbReference type="Proteomes" id="UP000628137"/>
    </source>
</evidence>
<dbReference type="AlphaFoldDB" id="A0A923GEB1"/>
<proteinExistence type="predicted"/>
<dbReference type="EMBL" id="JABWRP010000001">
    <property type="protein sequence ID" value="MBC3469158.1"/>
    <property type="molecule type" value="Genomic_DNA"/>
</dbReference>
<dbReference type="EMBL" id="JABWRP020000002">
    <property type="protein sequence ID" value="MBV4540074.1"/>
    <property type="molecule type" value="Genomic_DNA"/>
</dbReference>
<organism evidence="1">
    <name type="scientific">Pseudomonas vlassakiae</name>
    <dbReference type="NCBI Taxonomy" id="485888"/>
    <lineage>
        <taxon>Bacteria</taxon>
        <taxon>Pseudomonadati</taxon>
        <taxon>Pseudomonadota</taxon>
        <taxon>Gammaproteobacteria</taxon>
        <taxon>Pseudomonadales</taxon>
        <taxon>Pseudomonadaceae</taxon>
        <taxon>Pseudomonas</taxon>
    </lineage>
</organism>
<dbReference type="RefSeq" id="WP_186600967.1">
    <property type="nucleotide sequence ID" value="NZ_JABWRP020000002.1"/>
</dbReference>
<dbReference type="Proteomes" id="UP000628137">
    <property type="component" value="Unassembled WGS sequence"/>
</dbReference>